<keyword evidence="2" id="KW-1185">Reference proteome</keyword>
<proteinExistence type="predicted"/>
<dbReference type="Proteomes" id="UP000706525">
    <property type="component" value="Unassembled WGS sequence"/>
</dbReference>
<evidence type="ECO:0000313" key="2">
    <source>
        <dbReference type="Proteomes" id="UP000706525"/>
    </source>
</evidence>
<comment type="caution">
    <text evidence="1">The sequence shown here is derived from an EMBL/GenBank/DDBJ whole genome shotgun (WGS) entry which is preliminary data.</text>
</comment>
<gene>
    <name evidence="1" type="ORF">LMG32289_05606</name>
</gene>
<dbReference type="InterPro" id="IPR009394">
    <property type="entry name" value="MmcB-like"/>
</dbReference>
<organism evidence="1 2">
    <name type="scientific">Cupriavidus pampae</name>
    <dbReference type="NCBI Taxonomy" id="659251"/>
    <lineage>
        <taxon>Bacteria</taxon>
        <taxon>Pseudomonadati</taxon>
        <taxon>Pseudomonadota</taxon>
        <taxon>Betaproteobacteria</taxon>
        <taxon>Burkholderiales</taxon>
        <taxon>Burkholderiaceae</taxon>
        <taxon>Cupriavidus</taxon>
    </lineage>
</organism>
<reference evidence="1 2" key="1">
    <citation type="submission" date="2021-08" db="EMBL/GenBank/DDBJ databases">
        <authorList>
            <person name="Peeters C."/>
        </authorList>
    </citation>
    <scope>NUCLEOTIDE SEQUENCE [LARGE SCALE GENOMIC DNA]</scope>
    <source>
        <strain evidence="1 2">LMG 32289</strain>
    </source>
</reference>
<accession>A0ABM8XVJ0</accession>
<sequence>MSREQHRVLVGAAERWLRRRGFGVIGTEIFAAGCREQADAIGFRTNGTALVECKTSLADFRADAKKPERQLGGLGVYRFYMSPPALITPEMLPPRWGLLWADGRNIEEVRVPQGNAWPAFNPQYPHGDWTAFMHAPDLDAERLVLFSIARRLARGESPARR</sequence>
<dbReference type="EMBL" id="CAJZAG010000012">
    <property type="protein sequence ID" value="CAG9184399.1"/>
    <property type="molecule type" value="Genomic_DNA"/>
</dbReference>
<protein>
    <submittedName>
        <fullName evidence="1">Uncharacterized protein</fullName>
    </submittedName>
</protein>
<evidence type="ECO:0000313" key="1">
    <source>
        <dbReference type="EMBL" id="CAG9184399.1"/>
    </source>
</evidence>
<dbReference type="RefSeq" id="WP_223994285.1">
    <property type="nucleotide sequence ID" value="NZ_CAJZAG010000012.1"/>
</dbReference>
<dbReference type="Pfam" id="PF06319">
    <property type="entry name" value="MmcB-like"/>
    <property type="match status" value="1"/>
</dbReference>
<name>A0ABM8XVJ0_9BURK</name>